<dbReference type="SUPFAM" id="SSF53335">
    <property type="entry name" value="S-adenosyl-L-methionine-dependent methyltransferases"/>
    <property type="match status" value="1"/>
</dbReference>
<dbReference type="InterPro" id="IPR002903">
    <property type="entry name" value="RsmH"/>
</dbReference>
<reference evidence="6 7" key="1">
    <citation type="submission" date="2017-09" db="EMBL/GenBank/DDBJ databases">
        <title>Depth-based differentiation of microbial function through sediment-hosted aquifers and enrichment of novel symbionts in the deep terrestrial subsurface.</title>
        <authorList>
            <person name="Probst A.J."/>
            <person name="Ladd B."/>
            <person name="Jarett J.K."/>
            <person name="Geller-Mcgrath D.E."/>
            <person name="Sieber C.M."/>
            <person name="Emerson J.B."/>
            <person name="Anantharaman K."/>
            <person name="Thomas B.C."/>
            <person name="Malmstrom R."/>
            <person name="Stieglmeier M."/>
            <person name="Klingl A."/>
            <person name="Woyke T."/>
            <person name="Ryan C.M."/>
            <person name="Banfield J.F."/>
        </authorList>
    </citation>
    <scope>NUCLEOTIDE SEQUENCE [LARGE SCALE GENOMIC DNA]</scope>
    <source>
        <strain evidence="6">CG22_combo_CG10-13_8_21_14_all_36_13</strain>
    </source>
</reference>
<evidence type="ECO:0000313" key="7">
    <source>
        <dbReference type="Proteomes" id="UP000231143"/>
    </source>
</evidence>
<dbReference type="EMBL" id="PCTT01000029">
    <property type="protein sequence ID" value="PIP87052.1"/>
    <property type="molecule type" value="Genomic_DNA"/>
</dbReference>
<sequence length="129" mass="14831">MVEAREIKPIETTFELIEIIKSAVPEMYKRKKIHPATKTFQALRITVNDEIESLREGLARGFNRVSSGGKIAVISFHSIEDRIVKRFFKEKGVRKEGRLINKKPVTPDEDEIEKNIASRSAKLRVIEKI</sequence>
<gene>
    <name evidence="6" type="primary">mraW</name>
    <name evidence="6" type="ORF">COW81_02300</name>
</gene>
<name>A0A2H0DY02_9BACT</name>
<proteinExistence type="inferred from homology"/>
<dbReference type="GO" id="GO:0005737">
    <property type="term" value="C:cytoplasm"/>
    <property type="evidence" value="ECO:0007669"/>
    <property type="project" value="TreeGrafter"/>
</dbReference>
<evidence type="ECO:0000256" key="5">
    <source>
        <dbReference type="ARBA" id="ARBA00022691"/>
    </source>
</evidence>
<comment type="caution">
    <text evidence="6">The sequence shown here is derived from an EMBL/GenBank/DDBJ whole genome shotgun (WGS) entry which is preliminary data.</text>
</comment>
<evidence type="ECO:0000256" key="4">
    <source>
        <dbReference type="ARBA" id="ARBA00022679"/>
    </source>
</evidence>
<evidence type="ECO:0000313" key="6">
    <source>
        <dbReference type="EMBL" id="PIP87052.1"/>
    </source>
</evidence>
<dbReference type="Proteomes" id="UP000231143">
    <property type="component" value="Unassembled WGS sequence"/>
</dbReference>
<dbReference type="AlphaFoldDB" id="A0A2H0DY02"/>
<dbReference type="Pfam" id="PF01795">
    <property type="entry name" value="Methyltransf_5"/>
    <property type="match status" value="1"/>
</dbReference>
<keyword evidence="5" id="KW-0949">S-adenosyl-L-methionine</keyword>
<accession>A0A2H0DY02</accession>
<protein>
    <submittedName>
        <fullName evidence="6">16S rRNA (Cytosine(1402)-N(4))-methyltransferase</fullName>
    </submittedName>
</protein>
<dbReference type="InterPro" id="IPR029063">
    <property type="entry name" value="SAM-dependent_MTases_sf"/>
</dbReference>
<dbReference type="PANTHER" id="PTHR11265">
    <property type="entry name" value="S-ADENOSYL-METHYLTRANSFERASE MRAW"/>
    <property type="match status" value="1"/>
</dbReference>
<evidence type="ECO:0000256" key="1">
    <source>
        <dbReference type="ARBA" id="ARBA00010396"/>
    </source>
</evidence>
<keyword evidence="4 6" id="KW-0808">Transferase</keyword>
<dbReference type="SUPFAM" id="SSF81799">
    <property type="entry name" value="Putative methyltransferase TM0872, insert domain"/>
    <property type="match status" value="1"/>
</dbReference>
<comment type="similarity">
    <text evidence="1">Belongs to the methyltransferase superfamily. RsmH family.</text>
</comment>
<dbReference type="InterPro" id="IPR023397">
    <property type="entry name" value="SAM-dep_MeTrfase_MraW_recog"/>
</dbReference>
<dbReference type="GO" id="GO:0071424">
    <property type="term" value="F:rRNA (cytosine-N4-)-methyltransferase activity"/>
    <property type="evidence" value="ECO:0007669"/>
    <property type="project" value="TreeGrafter"/>
</dbReference>
<keyword evidence="3 6" id="KW-0489">Methyltransferase</keyword>
<dbReference type="GO" id="GO:0070475">
    <property type="term" value="P:rRNA base methylation"/>
    <property type="evidence" value="ECO:0007669"/>
    <property type="project" value="TreeGrafter"/>
</dbReference>
<keyword evidence="2" id="KW-0698">rRNA processing</keyword>
<evidence type="ECO:0000256" key="2">
    <source>
        <dbReference type="ARBA" id="ARBA00022552"/>
    </source>
</evidence>
<dbReference type="PANTHER" id="PTHR11265:SF0">
    <property type="entry name" value="12S RRNA N4-METHYLCYTIDINE METHYLTRANSFERASE"/>
    <property type="match status" value="1"/>
</dbReference>
<organism evidence="6 7">
    <name type="scientific">Candidatus Campbellbacteria bacterium CG22_combo_CG10-13_8_21_14_all_36_13</name>
    <dbReference type="NCBI Taxonomy" id="1974529"/>
    <lineage>
        <taxon>Bacteria</taxon>
        <taxon>Candidatus Campbelliibacteriota</taxon>
    </lineage>
</organism>
<dbReference type="Gene3D" id="3.40.50.150">
    <property type="entry name" value="Vaccinia Virus protein VP39"/>
    <property type="match status" value="1"/>
</dbReference>
<evidence type="ECO:0000256" key="3">
    <source>
        <dbReference type="ARBA" id="ARBA00022603"/>
    </source>
</evidence>